<evidence type="ECO:0000313" key="3">
    <source>
        <dbReference type="Proteomes" id="UP001057868"/>
    </source>
</evidence>
<dbReference type="Proteomes" id="UP001057868">
    <property type="component" value="Unassembled WGS sequence"/>
</dbReference>
<dbReference type="InterPro" id="IPR012577">
    <property type="entry name" value="NIPSNAP"/>
</dbReference>
<keyword evidence="3" id="KW-1185">Reference proteome</keyword>
<dbReference type="Pfam" id="PF07978">
    <property type="entry name" value="NIPSNAP"/>
    <property type="match status" value="1"/>
</dbReference>
<dbReference type="InterPro" id="IPR011008">
    <property type="entry name" value="Dimeric_a/b-barrel"/>
</dbReference>
<name>A0A9W6DA93_9CLOT</name>
<proteinExistence type="predicted"/>
<dbReference type="SUPFAM" id="SSF54909">
    <property type="entry name" value="Dimeric alpha+beta barrel"/>
    <property type="match status" value="1"/>
</dbReference>
<gene>
    <name evidence="2" type="ORF">CFOLD11_12640</name>
</gene>
<dbReference type="AlphaFoldDB" id="A0A9W6DA93"/>
<evidence type="ECO:0000313" key="2">
    <source>
        <dbReference type="EMBL" id="GKU24438.1"/>
    </source>
</evidence>
<evidence type="ECO:0000259" key="1">
    <source>
        <dbReference type="Pfam" id="PF07978"/>
    </source>
</evidence>
<organism evidence="2 3">
    <name type="scientific">Clostridium folliculivorans</name>
    <dbReference type="NCBI Taxonomy" id="2886038"/>
    <lineage>
        <taxon>Bacteria</taxon>
        <taxon>Bacillati</taxon>
        <taxon>Bacillota</taxon>
        <taxon>Clostridia</taxon>
        <taxon>Eubacteriales</taxon>
        <taxon>Clostridiaceae</taxon>
        <taxon>Clostridium</taxon>
    </lineage>
</organism>
<protein>
    <submittedName>
        <fullName evidence="2">NIPSNAP family containing protein</fullName>
    </submittedName>
</protein>
<dbReference type="Gene3D" id="3.30.70.100">
    <property type="match status" value="1"/>
</dbReference>
<reference evidence="2" key="1">
    <citation type="journal article" date="2023" name="Int. J. Syst. Evol. Microbiol.">
        <title>&lt;i&gt;Clostridium folliculivorans&lt;/i&gt; sp. nov., isolated from soil samples of an organic paddy in Japan.</title>
        <authorList>
            <person name="Tazawa J."/>
            <person name="Kobayashi H."/>
            <person name="Tanizawa Y."/>
            <person name="Uchino A."/>
            <person name="Tanaka F."/>
            <person name="Urashima Y."/>
            <person name="Miura S."/>
            <person name="Sakamoto M."/>
            <person name="Ohkuma M."/>
            <person name="Tohno M."/>
        </authorList>
    </citation>
    <scope>NUCLEOTIDE SEQUENCE</scope>
    <source>
        <strain evidence="2">D1-1</strain>
    </source>
</reference>
<dbReference type="RefSeq" id="WP_261851444.1">
    <property type="nucleotide sequence ID" value="NZ_BQXY01000001.1"/>
</dbReference>
<feature type="domain" description="NIPSNAP" evidence="1">
    <location>
        <begin position="8"/>
        <end position="100"/>
    </location>
</feature>
<comment type="caution">
    <text evidence="2">The sequence shown here is derived from an EMBL/GenBank/DDBJ whole genome shotgun (WGS) entry which is preliminary data.</text>
</comment>
<dbReference type="EMBL" id="BQXY01000001">
    <property type="protein sequence ID" value="GKU24438.1"/>
    <property type="molecule type" value="Genomic_DNA"/>
</dbReference>
<accession>A0A9W6DA93</accession>
<sequence>MVTCYMKFAIDPYKLNEFEIYAKRWMSIIKRMGGEHHGFFMPYEGGSNNIAYSLFTFPSLGIYEEYRNKLRTDEESQANLAYARETRCLISYERSFMRPVFE</sequence>